<keyword evidence="8 15" id="KW-0547">Nucleotide-binding</keyword>
<dbReference type="PROSITE" id="PS00108">
    <property type="entry name" value="PROTEIN_KINASE_ST"/>
    <property type="match status" value="1"/>
</dbReference>
<dbReference type="GO" id="GO:0046872">
    <property type="term" value="F:metal ion binding"/>
    <property type="evidence" value="ECO:0007669"/>
    <property type="project" value="UniProtKB-KW"/>
</dbReference>
<evidence type="ECO:0000256" key="4">
    <source>
        <dbReference type="ARBA" id="ARBA00012513"/>
    </source>
</evidence>
<keyword evidence="9" id="KW-0418">Kinase</keyword>
<name>A0A5K3FVJ0_MESCO</name>
<evidence type="ECO:0000256" key="10">
    <source>
        <dbReference type="ARBA" id="ARBA00022840"/>
    </source>
</evidence>
<keyword evidence="11" id="KW-0460">Magnesium</keyword>
<dbReference type="InterPro" id="IPR017441">
    <property type="entry name" value="Protein_kinase_ATP_BS"/>
</dbReference>
<dbReference type="Pfam" id="PF00069">
    <property type="entry name" value="Pkinase"/>
    <property type="match status" value="2"/>
</dbReference>
<accession>A0A5K3FVJ0</accession>
<comment type="similarity">
    <text evidence="3">Belongs to the protein kinase superfamily. CAMK Ser/Thr protein kinase family. LKB1 subfamily.</text>
</comment>
<dbReference type="Gene3D" id="1.10.510.10">
    <property type="entry name" value="Transferase(Phosphotransferase) domain 1"/>
    <property type="match status" value="1"/>
</dbReference>
<proteinExistence type="inferred from homology"/>
<feature type="region of interest" description="Disordered" evidence="16">
    <location>
        <begin position="326"/>
        <end position="357"/>
    </location>
</feature>
<dbReference type="WBParaSite" id="MCU_010960-RB">
    <property type="protein sequence ID" value="MCU_010960-RB"/>
    <property type="gene ID" value="MCU_010960"/>
</dbReference>
<evidence type="ECO:0000256" key="6">
    <source>
        <dbReference type="ARBA" id="ARBA00022679"/>
    </source>
</evidence>
<dbReference type="InterPro" id="IPR011009">
    <property type="entry name" value="Kinase-like_dom_sf"/>
</dbReference>
<evidence type="ECO:0000256" key="8">
    <source>
        <dbReference type="ARBA" id="ARBA00022741"/>
    </source>
</evidence>
<evidence type="ECO:0000256" key="3">
    <source>
        <dbReference type="ARBA" id="ARBA00009985"/>
    </source>
</evidence>
<dbReference type="PROSITE" id="PS50011">
    <property type="entry name" value="PROTEIN_KINASE_DOM"/>
    <property type="match status" value="1"/>
</dbReference>
<keyword evidence="5" id="KW-0723">Serine/threonine-protein kinase</keyword>
<feature type="domain" description="Protein kinase" evidence="17">
    <location>
        <begin position="224"/>
        <end position="505"/>
    </location>
</feature>
<dbReference type="InterPro" id="IPR008271">
    <property type="entry name" value="Ser/Thr_kinase_AS"/>
</dbReference>
<keyword evidence="6" id="KW-0808">Transferase</keyword>
<dbReference type="AlphaFoldDB" id="A0A5K3FVJ0"/>
<evidence type="ECO:0000256" key="9">
    <source>
        <dbReference type="ARBA" id="ARBA00022777"/>
    </source>
</evidence>
<comment type="catalytic activity">
    <reaction evidence="13">
        <text>L-threonyl-[protein] + ATP = O-phospho-L-threonyl-[protein] + ADP + H(+)</text>
        <dbReference type="Rhea" id="RHEA:46608"/>
        <dbReference type="Rhea" id="RHEA-COMP:11060"/>
        <dbReference type="Rhea" id="RHEA-COMP:11605"/>
        <dbReference type="ChEBI" id="CHEBI:15378"/>
        <dbReference type="ChEBI" id="CHEBI:30013"/>
        <dbReference type="ChEBI" id="CHEBI:30616"/>
        <dbReference type="ChEBI" id="CHEBI:61977"/>
        <dbReference type="ChEBI" id="CHEBI:456216"/>
        <dbReference type="EC" id="2.7.11.1"/>
    </reaction>
</comment>
<dbReference type="EC" id="2.7.11.1" evidence="4"/>
<dbReference type="GO" id="GO:0005737">
    <property type="term" value="C:cytoplasm"/>
    <property type="evidence" value="ECO:0007669"/>
    <property type="project" value="TreeGrafter"/>
</dbReference>
<feature type="binding site" evidence="15">
    <location>
        <position position="253"/>
    </location>
    <ligand>
        <name>ATP</name>
        <dbReference type="ChEBI" id="CHEBI:30616"/>
    </ligand>
</feature>
<evidence type="ECO:0000256" key="1">
    <source>
        <dbReference type="ARBA" id="ARBA00001936"/>
    </source>
</evidence>
<dbReference type="Gene3D" id="3.30.200.20">
    <property type="entry name" value="Phosphorylase Kinase, domain 1"/>
    <property type="match status" value="1"/>
</dbReference>
<sequence>KDDDLNKCILCILGALVNIGIPFVAVHPIVVNACVWSVCSFMSSDPNSMSGLGVRFSAAESDDQDYARAHNSSEESEHPTKVGAFANFFEEFEQESDGMSQYSQPNRNWQQAMLHSFDHENVHEITDSSDVFNQHNFPSPYMHDVDPDLVYMDRYGELSQPVNPFTSYGEFPNAQPATLPVSCGDPNNAVGAANSSSLPFSLSLDRRGNRQMYSKPPKVLAGRYLLGGTIGRGSYGKVKDCIDLVTLRRCAVKIVSKLGVRKIPGGWSQALTEACILRSLAPHRHIVAVATVLRLTAPDRVALVMEHCLGSVHDLQAAGVHASFPVSPPTGADGDDDAADTPTGAVNAPHPHLHSTTEAFHRTSTLPTMDDVEAPMHSYGKPPAVAGLRKQSAFDWSQAHHPKADQSEAGTLGFQQFRRLPEAQAHAYFIQVIDGLGYLHANGIIHRDIKPANLLITPAPGSGLDPSAMLSHEYTDCVGTYHPGLVPFSPEEVLRLSRGYLIKLA</sequence>
<evidence type="ECO:0000256" key="12">
    <source>
        <dbReference type="ARBA" id="ARBA00023211"/>
    </source>
</evidence>
<evidence type="ECO:0000256" key="5">
    <source>
        <dbReference type="ARBA" id="ARBA00022527"/>
    </source>
</evidence>
<dbReference type="GO" id="GO:0035556">
    <property type="term" value="P:intracellular signal transduction"/>
    <property type="evidence" value="ECO:0007669"/>
    <property type="project" value="TreeGrafter"/>
</dbReference>
<keyword evidence="7" id="KW-0479">Metal-binding</keyword>
<evidence type="ECO:0000256" key="13">
    <source>
        <dbReference type="ARBA" id="ARBA00047899"/>
    </source>
</evidence>
<evidence type="ECO:0000256" key="7">
    <source>
        <dbReference type="ARBA" id="ARBA00022723"/>
    </source>
</evidence>
<dbReference type="PROSITE" id="PS00107">
    <property type="entry name" value="PROTEIN_KINASE_ATP"/>
    <property type="match status" value="1"/>
</dbReference>
<evidence type="ECO:0000256" key="14">
    <source>
        <dbReference type="ARBA" id="ARBA00048679"/>
    </source>
</evidence>
<evidence type="ECO:0000259" key="17">
    <source>
        <dbReference type="PROSITE" id="PS50011"/>
    </source>
</evidence>
<dbReference type="SMART" id="SM00220">
    <property type="entry name" value="S_TKc"/>
    <property type="match status" value="1"/>
</dbReference>
<evidence type="ECO:0000256" key="15">
    <source>
        <dbReference type="PROSITE-ProRule" id="PRU10141"/>
    </source>
</evidence>
<keyword evidence="10 15" id="KW-0067">ATP-binding</keyword>
<comment type="cofactor">
    <cofactor evidence="2">
        <name>Mg(2+)</name>
        <dbReference type="ChEBI" id="CHEBI:18420"/>
    </cofactor>
</comment>
<evidence type="ECO:0000256" key="11">
    <source>
        <dbReference type="ARBA" id="ARBA00022842"/>
    </source>
</evidence>
<dbReference type="GO" id="GO:0004674">
    <property type="term" value="F:protein serine/threonine kinase activity"/>
    <property type="evidence" value="ECO:0007669"/>
    <property type="project" value="UniProtKB-KW"/>
</dbReference>
<comment type="cofactor">
    <cofactor evidence="1">
        <name>Mn(2+)</name>
        <dbReference type="ChEBI" id="CHEBI:29035"/>
    </cofactor>
</comment>
<evidence type="ECO:0000256" key="16">
    <source>
        <dbReference type="SAM" id="MobiDB-lite"/>
    </source>
</evidence>
<reference evidence="18" key="1">
    <citation type="submission" date="2019-11" db="UniProtKB">
        <authorList>
            <consortium name="WormBaseParasite"/>
        </authorList>
    </citation>
    <scope>IDENTIFICATION</scope>
</reference>
<evidence type="ECO:0000256" key="2">
    <source>
        <dbReference type="ARBA" id="ARBA00001946"/>
    </source>
</evidence>
<evidence type="ECO:0000313" key="18">
    <source>
        <dbReference type="WBParaSite" id="MCU_010960-RB"/>
    </source>
</evidence>
<dbReference type="InterPro" id="IPR000719">
    <property type="entry name" value="Prot_kinase_dom"/>
</dbReference>
<protein>
    <recommendedName>
        <fullName evidence="4">non-specific serine/threonine protein kinase</fullName>
        <ecNumber evidence="4">2.7.11.1</ecNumber>
    </recommendedName>
</protein>
<dbReference type="PANTHER" id="PTHR24346:SF94">
    <property type="entry name" value="NON-SPECIFIC SERINE_THREONINE PROTEIN KINASE"/>
    <property type="match status" value="1"/>
</dbReference>
<organism evidence="18">
    <name type="scientific">Mesocestoides corti</name>
    <name type="common">Flatworm</name>
    <dbReference type="NCBI Taxonomy" id="53468"/>
    <lineage>
        <taxon>Eukaryota</taxon>
        <taxon>Metazoa</taxon>
        <taxon>Spiralia</taxon>
        <taxon>Lophotrochozoa</taxon>
        <taxon>Platyhelminthes</taxon>
        <taxon>Cestoda</taxon>
        <taxon>Eucestoda</taxon>
        <taxon>Cyclophyllidea</taxon>
        <taxon>Mesocestoididae</taxon>
        <taxon>Mesocestoides</taxon>
    </lineage>
</organism>
<dbReference type="PANTHER" id="PTHR24346">
    <property type="entry name" value="MAP/MICROTUBULE AFFINITY-REGULATING KINASE"/>
    <property type="match status" value="1"/>
</dbReference>
<dbReference type="GO" id="GO:0005524">
    <property type="term" value="F:ATP binding"/>
    <property type="evidence" value="ECO:0007669"/>
    <property type="project" value="UniProtKB-UniRule"/>
</dbReference>
<comment type="catalytic activity">
    <reaction evidence="14">
        <text>L-seryl-[protein] + ATP = O-phospho-L-seryl-[protein] + ADP + H(+)</text>
        <dbReference type="Rhea" id="RHEA:17989"/>
        <dbReference type="Rhea" id="RHEA-COMP:9863"/>
        <dbReference type="Rhea" id="RHEA-COMP:11604"/>
        <dbReference type="ChEBI" id="CHEBI:15378"/>
        <dbReference type="ChEBI" id="CHEBI:29999"/>
        <dbReference type="ChEBI" id="CHEBI:30616"/>
        <dbReference type="ChEBI" id="CHEBI:83421"/>
        <dbReference type="ChEBI" id="CHEBI:456216"/>
        <dbReference type="EC" id="2.7.11.1"/>
    </reaction>
</comment>
<keyword evidence="12" id="KW-0464">Manganese</keyword>
<dbReference type="SUPFAM" id="SSF56112">
    <property type="entry name" value="Protein kinase-like (PK-like)"/>
    <property type="match status" value="1"/>
</dbReference>